<protein>
    <submittedName>
        <fullName evidence="1">Uncharacterized protein</fullName>
    </submittedName>
</protein>
<dbReference type="Proteomes" id="UP001064048">
    <property type="component" value="Chromosome 20"/>
</dbReference>
<proteinExistence type="predicted"/>
<comment type="caution">
    <text evidence="1">The sequence shown here is derived from an EMBL/GenBank/DDBJ whole genome shotgun (WGS) entry which is preliminary data.</text>
</comment>
<reference evidence="1 2" key="1">
    <citation type="journal article" date="2022" name="Genome Biol. Evol.">
        <title>The Spruce Budworm Genome: Reconstructing the Evolutionary History of Antifreeze Proteins.</title>
        <authorList>
            <person name="Beliveau C."/>
            <person name="Gagne P."/>
            <person name="Picq S."/>
            <person name="Vernygora O."/>
            <person name="Keeling C.I."/>
            <person name="Pinkney K."/>
            <person name="Doucet D."/>
            <person name="Wen F."/>
            <person name="Johnston J.S."/>
            <person name="Maaroufi H."/>
            <person name="Boyle B."/>
            <person name="Laroche J."/>
            <person name="Dewar K."/>
            <person name="Juretic N."/>
            <person name="Blackburn G."/>
            <person name="Nisole A."/>
            <person name="Brunet B."/>
            <person name="Brandao M."/>
            <person name="Lumley L."/>
            <person name="Duan J."/>
            <person name="Quan G."/>
            <person name="Lucarotti C.J."/>
            <person name="Roe A.D."/>
            <person name="Sperling F.A.H."/>
            <person name="Levesque R.C."/>
            <person name="Cusson M."/>
        </authorList>
    </citation>
    <scope>NUCLEOTIDE SEQUENCE [LARGE SCALE GENOMIC DNA]</scope>
    <source>
        <strain evidence="1">Glfc:IPQL:Cfum</strain>
    </source>
</reference>
<evidence type="ECO:0000313" key="2">
    <source>
        <dbReference type="Proteomes" id="UP001064048"/>
    </source>
</evidence>
<dbReference type="EMBL" id="CM046120">
    <property type="protein sequence ID" value="KAI8437321.1"/>
    <property type="molecule type" value="Genomic_DNA"/>
</dbReference>
<sequence>MKYATSPTPSSSSFNYPRSTSPLPAPANYQPTTASAAVKRYKYLRRLFQFNQMDFEFAAWQMVYLFVSPQKVFRNFNYRNHYGKLVGNDLPMLTNARAFLLPLPALTLAYIASLLMGFNLSHMLKDFYLYRVL</sequence>
<accession>A0ACC0KL66</accession>
<organism evidence="1 2">
    <name type="scientific">Choristoneura fumiferana</name>
    <name type="common">Spruce budworm moth</name>
    <name type="synonym">Archips fumiferana</name>
    <dbReference type="NCBI Taxonomy" id="7141"/>
    <lineage>
        <taxon>Eukaryota</taxon>
        <taxon>Metazoa</taxon>
        <taxon>Ecdysozoa</taxon>
        <taxon>Arthropoda</taxon>
        <taxon>Hexapoda</taxon>
        <taxon>Insecta</taxon>
        <taxon>Pterygota</taxon>
        <taxon>Neoptera</taxon>
        <taxon>Endopterygota</taxon>
        <taxon>Lepidoptera</taxon>
        <taxon>Glossata</taxon>
        <taxon>Ditrysia</taxon>
        <taxon>Tortricoidea</taxon>
        <taxon>Tortricidae</taxon>
        <taxon>Tortricinae</taxon>
        <taxon>Choristoneura</taxon>
    </lineage>
</organism>
<keyword evidence="2" id="KW-1185">Reference proteome</keyword>
<gene>
    <name evidence="1" type="ORF">MSG28_011680</name>
</gene>
<name>A0ACC0KL66_CHOFU</name>
<evidence type="ECO:0000313" key="1">
    <source>
        <dbReference type="EMBL" id="KAI8437321.1"/>
    </source>
</evidence>